<dbReference type="AlphaFoldDB" id="A0A210Q4A0"/>
<feature type="chain" id="PRO_5012758423" evidence="2">
    <location>
        <begin position="21"/>
        <end position="397"/>
    </location>
</feature>
<feature type="region of interest" description="Disordered" evidence="1">
    <location>
        <begin position="318"/>
        <end position="397"/>
    </location>
</feature>
<keyword evidence="4" id="KW-1185">Reference proteome</keyword>
<evidence type="ECO:0000313" key="4">
    <source>
        <dbReference type="Proteomes" id="UP000242188"/>
    </source>
</evidence>
<evidence type="ECO:0000313" key="3">
    <source>
        <dbReference type="EMBL" id="OWF43568.1"/>
    </source>
</evidence>
<evidence type="ECO:0000256" key="1">
    <source>
        <dbReference type="SAM" id="MobiDB-lite"/>
    </source>
</evidence>
<dbReference type="Proteomes" id="UP000242188">
    <property type="component" value="Unassembled WGS sequence"/>
</dbReference>
<feature type="region of interest" description="Disordered" evidence="1">
    <location>
        <begin position="241"/>
        <end position="300"/>
    </location>
</feature>
<comment type="caution">
    <text evidence="3">The sequence shown here is derived from an EMBL/GenBank/DDBJ whole genome shotgun (WGS) entry which is preliminary data.</text>
</comment>
<protein>
    <submittedName>
        <fullName evidence="3">Uncharacterized protein</fullName>
    </submittedName>
</protein>
<evidence type="ECO:0000256" key="2">
    <source>
        <dbReference type="SAM" id="SignalP"/>
    </source>
</evidence>
<feature type="compositionally biased region" description="Polar residues" evidence="1">
    <location>
        <begin position="242"/>
        <end position="273"/>
    </location>
</feature>
<accession>A0A210Q4A0</accession>
<keyword evidence="2" id="KW-0732">Signal</keyword>
<gene>
    <name evidence="3" type="ORF">KP79_PYT11213</name>
</gene>
<dbReference type="EMBL" id="NEDP02005055">
    <property type="protein sequence ID" value="OWF43568.1"/>
    <property type="molecule type" value="Genomic_DNA"/>
</dbReference>
<name>A0A210Q4A0_MIZYE</name>
<feature type="compositionally biased region" description="Polar residues" evidence="1">
    <location>
        <begin position="386"/>
        <end position="397"/>
    </location>
</feature>
<feature type="compositionally biased region" description="Polar residues" evidence="1">
    <location>
        <begin position="318"/>
        <end position="339"/>
    </location>
</feature>
<proteinExistence type="predicted"/>
<feature type="signal peptide" evidence="2">
    <location>
        <begin position="1"/>
        <end position="20"/>
    </location>
</feature>
<reference evidence="3 4" key="1">
    <citation type="journal article" date="2017" name="Nat. Ecol. Evol.">
        <title>Scallop genome provides insights into evolution of bilaterian karyotype and development.</title>
        <authorList>
            <person name="Wang S."/>
            <person name="Zhang J."/>
            <person name="Jiao W."/>
            <person name="Li J."/>
            <person name="Xun X."/>
            <person name="Sun Y."/>
            <person name="Guo X."/>
            <person name="Huan P."/>
            <person name="Dong B."/>
            <person name="Zhang L."/>
            <person name="Hu X."/>
            <person name="Sun X."/>
            <person name="Wang J."/>
            <person name="Zhao C."/>
            <person name="Wang Y."/>
            <person name="Wang D."/>
            <person name="Huang X."/>
            <person name="Wang R."/>
            <person name="Lv J."/>
            <person name="Li Y."/>
            <person name="Zhang Z."/>
            <person name="Liu B."/>
            <person name="Lu W."/>
            <person name="Hui Y."/>
            <person name="Liang J."/>
            <person name="Zhou Z."/>
            <person name="Hou R."/>
            <person name="Li X."/>
            <person name="Liu Y."/>
            <person name="Li H."/>
            <person name="Ning X."/>
            <person name="Lin Y."/>
            <person name="Zhao L."/>
            <person name="Xing Q."/>
            <person name="Dou J."/>
            <person name="Li Y."/>
            <person name="Mao J."/>
            <person name="Guo H."/>
            <person name="Dou H."/>
            <person name="Li T."/>
            <person name="Mu C."/>
            <person name="Jiang W."/>
            <person name="Fu Q."/>
            <person name="Fu X."/>
            <person name="Miao Y."/>
            <person name="Liu J."/>
            <person name="Yu Q."/>
            <person name="Li R."/>
            <person name="Liao H."/>
            <person name="Li X."/>
            <person name="Kong Y."/>
            <person name="Jiang Z."/>
            <person name="Chourrout D."/>
            <person name="Li R."/>
            <person name="Bao Z."/>
        </authorList>
    </citation>
    <scope>NUCLEOTIDE SEQUENCE [LARGE SCALE GENOMIC DNA]</scope>
    <source>
        <strain evidence="3 4">PY_sf001</strain>
    </source>
</reference>
<sequence>MKKQTLVFCLVVATLSITLAKDETEQKQKRQFAAALLGLGSLFGELFAEAAAETAIGAGLGLAAGTVIAAGASAIHNHHHTVVDSAPGIEVATGVIRDPYMPPVVALSPSVVQTQTVAVAAPPANSTLCESTGFCTSDNCDLGNHLFVGNVLCTGNRKCCIPSGTCGVKAKVGQLEVKGPGECRLSGTVHVCHDDEEVTTDLTCNSGYTCCVDKNYKEFVNHTTIIIETAGHTMILIERETASPTTISSERETASPTTISSERETASPTSQLRKGNGKSYYNQHRKGTASPTTVSTEREQQVLLQSAQKGKRQVLLQSAQKGNSKSYYSQLRKGNSKSYYDQLRKGNSKSFNDQLRKGNSKSKTISSERETASHSTISSERETASLPRSAQKGKQQV</sequence>
<organism evidence="3 4">
    <name type="scientific">Mizuhopecten yessoensis</name>
    <name type="common">Japanese scallop</name>
    <name type="synonym">Patinopecten yessoensis</name>
    <dbReference type="NCBI Taxonomy" id="6573"/>
    <lineage>
        <taxon>Eukaryota</taxon>
        <taxon>Metazoa</taxon>
        <taxon>Spiralia</taxon>
        <taxon>Lophotrochozoa</taxon>
        <taxon>Mollusca</taxon>
        <taxon>Bivalvia</taxon>
        <taxon>Autobranchia</taxon>
        <taxon>Pteriomorphia</taxon>
        <taxon>Pectinida</taxon>
        <taxon>Pectinoidea</taxon>
        <taxon>Pectinidae</taxon>
        <taxon>Mizuhopecten</taxon>
    </lineage>
</organism>